<evidence type="ECO:0000259" key="3">
    <source>
        <dbReference type="PROSITE" id="PS51352"/>
    </source>
</evidence>
<protein>
    <submittedName>
        <fullName evidence="4">TlpA disulfide reductase family protein</fullName>
    </submittedName>
</protein>
<dbReference type="PROSITE" id="PS51352">
    <property type="entry name" value="THIOREDOXIN_2"/>
    <property type="match status" value="1"/>
</dbReference>
<dbReference type="InterPro" id="IPR017937">
    <property type="entry name" value="Thioredoxin_CS"/>
</dbReference>
<evidence type="ECO:0000256" key="1">
    <source>
        <dbReference type="ARBA" id="ARBA00023284"/>
    </source>
</evidence>
<dbReference type="InterPro" id="IPR013766">
    <property type="entry name" value="Thioredoxin_domain"/>
</dbReference>
<evidence type="ECO:0000256" key="2">
    <source>
        <dbReference type="SAM" id="SignalP"/>
    </source>
</evidence>
<feature type="signal peptide" evidence="2">
    <location>
        <begin position="1"/>
        <end position="20"/>
    </location>
</feature>
<dbReference type="PANTHER" id="PTHR42852:SF17">
    <property type="entry name" value="THIOREDOXIN-LIKE PROTEIN HI_1115"/>
    <property type="match status" value="1"/>
</dbReference>
<dbReference type="InterPro" id="IPR000866">
    <property type="entry name" value="AhpC/TSA"/>
</dbReference>
<dbReference type="CDD" id="cd02966">
    <property type="entry name" value="TlpA_like_family"/>
    <property type="match status" value="1"/>
</dbReference>
<proteinExistence type="predicted"/>
<feature type="chain" id="PRO_5045646872" evidence="2">
    <location>
        <begin position="21"/>
        <end position="179"/>
    </location>
</feature>
<evidence type="ECO:0000313" key="5">
    <source>
        <dbReference type="Proteomes" id="UP001257914"/>
    </source>
</evidence>
<dbReference type="Pfam" id="PF00578">
    <property type="entry name" value="AhpC-TSA"/>
    <property type="match status" value="1"/>
</dbReference>
<reference evidence="4 5" key="1">
    <citation type="submission" date="2023-10" db="EMBL/GenBank/DDBJ databases">
        <title>Psychrosphaera aquimaarina strain SW33 isolated from seawater.</title>
        <authorList>
            <person name="Bayburt H."/>
            <person name="Kim J.M."/>
            <person name="Choi B.J."/>
            <person name="Jeon C.O."/>
        </authorList>
    </citation>
    <scope>NUCLEOTIDE SEQUENCE [LARGE SCALE GENOMIC DNA]</scope>
    <source>
        <strain evidence="4 5">KCTC 52743</strain>
    </source>
</reference>
<dbReference type="SUPFAM" id="SSF52833">
    <property type="entry name" value="Thioredoxin-like"/>
    <property type="match status" value="1"/>
</dbReference>
<accession>A0ABU3R1U4</accession>
<dbReference type="PROSITE" id="PS00194">
    <property type="entry name" value="THIOREDOXIN_1"/>
    <property type="match status" value="1"/>
</dbReference>
<keyword evidence="2" id="KW-0732">Signal</keyword>
<keyword evidence="5" id="KW-1185">Reference proteome</keyword>
<dbReference type="PANTHER" id="PTHR42852">
    <property type="entry name" value="THIOL:DISULFIDE INTERCHANGE PROTEIN DSBE"/>
    <property type="match status" value="1"/>
</dbReference>
<keyword evidence="1" id="KW-0676">Redox-active center</keyword>
<dbReference type="Proteomes" id="UP001257914">
    <property type="component" value="Unassembled WGS sequence"/>
</dbReference>
<comment type="caution">
    <text evidence="4">The sequence shown here is derived from an EMBL/GenBank/DDBJ whole genome shotgun (WGS) entry which is preliminary data.</text>
</comment>
<dbReference type="InterPro" id="IPR036249">
    <property type="entry name" value="Thioredoxin-like_sf"/>
</dbReference>
<sequence>MMLKVKLFLILFLCSFTVFAIDDAELDEDGNPIVVSEAVPTWSIKNKNIELSSDALIGKAYVLHFWATWCPYCKRLQPGLETIAIEYVDKGIETYAISFWENPRAKPTQEMESRGLSFKVLEKGDDVAKLLGVQSTPTTIFVNHKGEVSFKYMLSDPNDPQLRLAYETLIDEIEQEKEI</sequence>
<dbReference type="RefSeq" id="WP_315947280.1">
    <property type="nucleotide sequence ID" value="NZ_JAWCUA010000009.1"/>
</dbReference>
<dbReference type="Gene3D" id="3.40.30.10">
    <property type="entry name" value="Glutaredoxin"/>
    <property type="match status" value="1"/>
</dbReference>
<dbReference type="InterPro" id="IPR050553">
    <property type="entry name" value="Thioredoxin_ResA/DsbE_sf"/>
</dbReference>
<feature type="domain" description="Thioredoxin" evidence="3">
    <location>
        <begin position="33"/>
        <end position="178"/>
    </location>
</feature>
<organism evidence="4 5">
    <name type="scientific">Psychrosphaera aquimarina</name>
    <dbReference type="NCBI Taxonomy" id="2044854"/>
    <lineage>
        <taxon>Bacteria</taxon>
        <taxon>Pseudomonadati</taxon>
        <taxon>Pseudomonadota</taxon>
        <taxon>Gammaproteobacteria</taxon>
        <taxon>Alteromonadales</taxon>
        <taxon>Pseudoalteromonadaceae</taxon>
        <taxon>Psychrosphaera</taxon>
    </lineage>
</organism>
<dbReference type="EMBL" id="JAWCUA010000009">
    <property type="protein sequence ID" value="MDU0113655.1"/>
    <property type="molecule type" value="Genomic_DNA"/>
</dbReference>
<gene>
    <name evidence="4" type="ORF">RT723_11725</name>
</gene>
<evidence type="ECO:0000313" key="4">
    <source>
        <dbReference type="EMBL" id="MDU0113655.1"/>
    </source>
</evidence>
<name>A0ABU3R1U4_9GAMM</name>